<feature type="non-terminal residue" evidence="2">
    <location>
        <position position="1"/>
    </location>
</feature>
<feature type="transmembrane region" description="Helical" evidence="1">
    <location>
        <begin position="1254"/>
        <end position="1274"/>
    </location>
</feature>
<dbReference type="Proteomes" id="UP001190700">
    <property type="component" value="Unassembled WGS sequence"/>
</dbReference>
<keyword evidence="1" id="KW-0472">Membrane</keyword>
<name>A0AAE0BL88_9CHLO</name>
<dbReference type="EMBL" id="LGRX02034396">
    <property type="protein sequence ID" value="KAK3237920.1"/>
    <property type="molecule type" value="Genomic_DNA"/>
</dbReference>
<feature type="transmembrane region" description="Helical" evidence="1">
    <location>
        <begin position="909"/>
        <end position="930"/>
    </location>
</feature>
<keyword evidence="1" id="KW-0812">Transmembrane</keyword>
<dbReference type="SUPFAM" id="SSF51126">
    <property type="entry name" value="Pectin lyase-like"/>
    <property type="match status" value="2"/>
</dbReference>
<protein>
    <recommendedName>
        <fullName evidence="4">Right handed beta helix domain-containing protein</fullName>
    </recommendedName>
</protein>
<dbReference type="PANTHER" id="PTHR11319:SF35">
    <property type="entry name" value="OUTER MEMBRANE PROTEIN PMPC-RELATED"/>
    <property type="match status" value="1"/>
</dbReference>
<proteinExistence type="predicted"/>
<feature type="transmembrane region" description="Helical" evidence="1">
    <location>
        <begin position="1059"/>
        <end position="1084"/>
    </location>
</feature>
<gene>
    <name evidence="2" type="ORF">CYMTET_52032</name>
</gene>
<feature type="transmembrane region" description="Helical" evidence="1">
    <location>
        <begin position="807"/>
        <end position="825"/>
    </location>
</feature>
<evidence type="ECO:0000313" key="3">
    <source>
        <dbReference type="Proteomes" id="UP001190700"/>
    </source>
</evidence>
<feature type="transmembrane region" description="Helical" evidence="1">
    <location>
        <begin position="1196"/>
        <end position="1212"/>
    </location>
</feature>
<sequence length="1363" mass="145748">GGVFLAEAARLTASEAVISRNRAGDDGGGLCGQNDLTHIRISSSLIINNSAFDKGGATYLTGQGVSDPDNVSLYVTLDMADCVVERNAVDYSGGGLLCFYLCFISVTNTTVVENDALQYGGGIGMINNMQGVPVLSMVGSRVLRNQAASGAGVYAYSGVSVDLTADAVVALNIAATGGGLTISDGCQLNFTGSSIIRGNVAALTGGGVYLEQGSSFTLSGNASVVSNTAGSDGAGISCWEARSLTFGASVVSRNRCDGNGGGVHAIRTPITVLAGAVVSENSAAVFGGGILALHSTLHVAGSELSPVQFVRNTCLYGGGHLHLTYCHVGIEAAVLQAGVSTREAGAIYVGEKTYLNVTGTRIEQCRAGTSGGAIYATWETRTTLHAVQLTGNQAGWRSSAGNLGGGFGGAILLAAAARLWVHNSSVKGNLAVMGGGVTVASTASLVAVRVLFEANEADEDGAAVLLDSGVSHITLRGCGFARGSAVQGAGVFARTIQPRSEILLAALSFEGNSAAQGPNILWEYSASSPGLACSNCSFPNTTHLVTTTAAQFRVRQGGSELGAAGLVSQSGATLTPPLEYLALDAYGNVVHLPQGATLAVVTSEAEADQVVLGGKTVVLYNKTDGARFDQITFTGHPGSTYNFSIINSAQDQGWPSVHLQVSIATCEPGELDNQRLMLCQPCAEGSIKFDNTSLPCSSCEDTGFACPGGSAFRLEDGHWMASEAIQRDCNASDTACVFERVYPCLTDRACRSSSGFRGNVDGVPYVTEDLLCAAGYDSDWVLCDVCSAGSYRSWDGRCRECSSRWEYAGWAGILMLIVLATLVLTRHLQTTGLLREANKEWKRRQLGTKGVFEIWFSALQLPAQTRDTYSDAFIPDLFHGYLSGSHLLVSPLALPGLTCLGVSAALGSFYWTFALSAAVPMLLMLAVLSINWRGFFRMLEAADQLPDASADTQLAVSQMQAEIRAQPSEGKQKQLSKKDTVKIMKRISSVPNRMSHKDSSDHETQIMANTVAGFLLRLIHPSVSTCMFQLMHCTDFHLDGSKQWWLHLDKSIECYDSTWWIFAAIGFAVIALYVVGMPLSLFMLTRDLYDRKMVIDSNGETHFVKSNRLSCHSGEWHLHCHDHSPVVVPVLRNGADASIRGMYSVLETEVVENLLGGMTMPFRHELHWWPVYSMVRKVMQSSFVMVVQYFHNEIDLFYSLSVTLLSMGFHAYMKPYLHNSDNVLGTLVHLGDCFTLLSFIGVKANNDTTLSDATSQIVLGMLLAMHVVIIRSVYITYREMIMNMIWGMVFAPKGSKIKCPSSRRIGQRELLEIAPAATMKACEMPTPQDRRRIVETNSASGIVLSYVPDEDPTIGLKLINEEE</sequence>
<evidence type="ECO:0000313" key="2">
    <source>
        <dbReference type="EMBL" id="KAK3237920.1"/>
    </source>
</evidence>
<organism evidence="2 3">
    <name type="scientific">Cymbomonas tetramitiformis</name>
    <dbReference type="NCBI Taxonomy" id="36881"/>
    <lineage>
        <taxon>Eukaryota</taxon>
        <taxon>Viridiplantae</taxon>
        <taxon>Chlorophyta</taxon>
        <taxon>Pyramimonadophyceae</taxon>
        <taxon>Pyramimonadales</taxon>
        <taxon>Pyramimonadaceae</taxon>
        <taxon>Cymbomonas</taxon>
    </lineage>
</organism>
<reference evidence="2 3" key="1">
    <citation type="journal article" date="2015" name="Genome Biol. Evol.">
        <title>Comparative Genomics of a Bacterivorous Green Alga Reveals Evolutionary Causalities and Consequences of Phago-Mixotrophic Mode of Nutrition.</title>
        <authorList>
            <person name="Burns J.A."/>
            <person name="Paasch A."/>
            <person name="Narechania A."/>
            <person name="Kim E."/>
        </authorList>
    </citation>
    <scope>NUCLEOTIDE SEQUENCE [LARGE SCALE GENOMIC DNA]</scope>
    <source>
        <strain evidence="2 3">PLY_AMNH</strain>
    </source>
</reference>
<evidence type="ECO:0008006" key="4">
    <source>
        <dbReference type="Google" id="ProtNLM"/>
    </source>
</evidence>
<comment type="caution">
    <text evidence="2">The sequence shown here is derived from an EMBL/GenBank/DDBJ whole genome shotgun (WGS) entry which is preliminary data.</text>
</comment>
<keyword evidence="1" id="KW-1133">Transmembrane helix</keyword>
<dbReference type="PANTHER" id="PTHR11319">
    <property type="entry name" value="G PROTEIN-COUPLED RECEPTOR-RELATED"/>
    <property type="match status" value="1"/>
</dbReference>
<accession>A0AAE0BL88</accession>
<evidence type="ECO:0000256" key="1">
    <source>
        <dbReference type="SAM" id="Phobius"/>
    </source>
</evidence>
<keyword evidence="3" id="KW-1185">Reference proteome</keyword>
<feature type="transmembrane region" description="Helical" evidence="1">
    <location>
        <begin position="883"/>
        <end position="902"/>
    </location>
</feature>
<dbReference type="InterPro" id="IPR011050">
    <property type="entry name" value="Pectin_lyase_fold/virulence"/>
</dbReference>